<proteinExistence type="predicted"/>
<gene>
    <name evidence="2" type="ORF">NC653_026128</name>
</gene>
<evidence type="ECO:0000256" key="1">
    <source>
        <dbReference type="SAM" id="MobiDB-lite"/>
    </source>
</evidence>
<evidence type="ECO:0000313" key="3">
    <source>
        <dbReference type="Proteomes" id="UP001164929"/>
    </source>
</evidence>
<accession>A0AAD6MCW4</accession>
<protein>
    <submittedName>
        <fullName evidence="2">Uncharacterized protein</fullName>
    </submittedName>
</protein>
<comment type="caution">
    <text evidence="2">The sequence shown here is derived from an EMBL/GenBank/DDBJ whole genome shotgun (WGS) entry which is preliminary data.</text>
</comment>
<evidence type="ECO:0000313" key="2">
    <source>
        <dbReference type="EMBL" id="KAJ6983218.1"/>
    </source>
</evidence>
<name>A0AAD6MCW4_9ROSI</name>
<dbReference type="AlphaFoldDB" id="A0AAD6MCW4"/>
<dbReference type="EMBL" id="JAQIZT010000010">
    <property type="protein sequence ID" value="KAJ6983218.1"/>
    <property type="molecule type" value="Genomic_DNA"/>
</dbReference>
<reference evidence="2" key="1">
    <citation type="journal article" date="2023" name="Mol. Ecol. Resour.">
        <title>Chromosome-level genome assembly of a triploid poplar Populus alba 'Berolinensis'.</title>
        <authorList>
            <person name="Chen S."/>
            <person name="Yu Y."/>
            <person name="Wang X."/>
            <person name="Wang S."/>
            <person name="Zhang T."/>
            <person name="Zhou Y."/>
            <person name="He R."/>
            <person name="Meng N."/>
            <person name="Wang Y."/>
            <person name="Liu W."/>
            <person name="Liu Z."/>
            <person name="Liu J."/>
            <person name="Guo Q."/>
            <person name="Huang H."/>
            <person name="Sederoff R.R."/>
            <person name="Wang G."/>
            <person name="Qu G."/>
            <person name="Chen S."/>
        </authorList>
    </citation>
    <scope>NUCLEOTIDE SEQUENCE</scope>
    <source>
        <strain evidence="2">SC-2020</strain>
    </source>
</reference>
<sequence>MQPFKVEFLRRQSKEMSQSSSSLARGQRRDTRQNKTISN</sequence>
<keyword evidence="3" id="KW-1185">Reference proteome</keyword>
<dbReference type="Proteomes" id="UP001164929">
    <property type="component" value="Chromosome 10"/>
</dbReference>
<feature type="region of interest" description="Disordered" evidence="1">
    <location>
        <begin position="1"/>
        <end position="39"/>
    </location>
</feature>
<organism evidence="2 3">
    <name type="scientific">Populus alba x Populus x berolinensis</name>
    <dbReference type="NCBI Taxonomy" id="444605"/>
    <lineage>
        <taxon>Eukaryota</taxon>
        <taxon>Viridiplantae</taxon>
        <taxon>Streptophyta</taxon>
        <taxon>Embryophyta</taxon>
        <taxon>Tracheophyta</taxon>
        <taxon>Spermatophyta</taxon>
        <taxon>Magnoliopsida</taxon>
        <taxon>eudicotyledons</taxon>
        <taxon>Gunneridae</taxon>
        <taxon>Pentapetalae</taxon>
        <taxon>rosids</taxon>
        <taxon>fabids</taxon>
        <taxon>Malpighiales</taxon>
        <taxon>Salicaceae</taxon>
        <taxon>Saliceae</taxon>
        <taxon>Populus</taxon>
    </lineage>
</organism>